<evidence type="ECO:0000313" key="1">
    <source>
        <dbReference type="EMBL" id="MDF2260410.1"/>
    </source>
</evidence>
<gene>
    <name evidence="1" type="ORF">P2L57_33275</name>
</gene>
<sequence length="74" mass="8136">FLRDRFTGPSGLSLRFLQLIRSFPTRFPLAGLPSGFRFPVFPTLSDPLSAEPIGVRISGSNSEGILQRFTEGIP</sequence>
<name>A0ABT5Z997_9ACTN</name>
<dbReference type="EMBL" id="JARHTQ010000033">
    <property type="protein sequence ID" value="MDF2260410.1"/>
    <property type="molecule type" value="Genomic_DNA"/>
</dbReference>
<accession>A0ABT5Z997</accession>
<dbReference type="Proteomes" id="UP001220022">
    <property type="component" value="Unassembled WGS sequence"/>
</dbReference>
<comment type="caution">
    <text evidence="1">The sequence shown here is derived from an EMBL/GenBank/DDBJ whole genome shotgun (WGS) entry which is preliminary data.</text>
</comment>
<keyword evidence="2" id="KW-1185">Reference proteome</keyword>
<dbReference type="RefSeq" id="WP_275820982.1">
    <property type="nucleotide sequence ID" value="NZ_BAAANM010000021.1"/>
</dbReference>
<evidence type="ECO:0000313" key="2">
    <source>
        <dbReference type="Proteomes" id="UP001220022"/>
    </source>
</evidence>
<feature type="non-terminal residue" evidence="1">
    <location>
        <position position="1"/>
    </location>
</feature>
<protein>
    <submittedName>
        <fullName evidence="1">Uncharacterized protein</fullName>
    </submittedName>
</protein>
<reference evidence="1 2" key="1">
    <citation type="submission" date="2023-03" db="EMBL/GenBank/DDBJ databases">
        <title>Draft genome sequence of type strain Streptomyces ferralitis JCM 14344.</title>
        <authorList>
            <person name="Klaysubun C."/>
            <person name="Duangmal K."/>
        </authorList>
    </citation>
    <scope>NUCLEOTIDE SEQUENCE [LARGE SCALE GENOMIC DNA]</scope>
    <source>
        <strain evidence="1 2">JCM 14344</strain>
    </source>
</reference>
<proteinExistence type="predicted"/>
<organism evidence="1 2">
    <name type="scientific">Streptantibioticus ferralitis</name>
    <dbReference type="NCBI Taxonomy" id="236510"/>
    <lineage>
        <taxon>Bacteria</taxon>
        <taxon>Bacillati</taxon>
        <taxon>Actinomycetota</taxon>
        <taxon>Actinomycetes</taxon>
        <taxon>Kitasatosporales</taxon>
        <taxon>Streptomycetaceae</taxon>
        <taxon>Streptantibioticus</taxon>
    </lineage>
</organism>